<comment type="caution">
    <text evidence="3">The sequence shown here is derived from an EMBL/GenBank/DDBJ whole genome shotgun (WGS) entry which is preliminary data.</text>
</comment>
<dbReference type="InterPro" id="IPR017499">
    <property type="entry name" value="Thf1"/>
</dbReference>
<proteinExistence type="predicted"/>
<name>A0ABN9SRE8_9DINO</name>
<evidence type="ECO:0000256" key="2">
    <source>
        <dbReference type="SAM" id="Coils"/>
    </source>
</evidence>
<feature type="coiled-coil region" evidence="2">
    <location>
        <begin position="290"/>
        <end position="339"/>
    </location>
</feature>
<dbReference type="Proteomes" id="UP001189429">
    <property type="component" value="Unassembled WGS sequence"/>
</dbReference>
<keyword evidence="1 2" id="KW-0175">Coiled coil</keyword>
<evidence type="ECO:0000313" key="3">
    <source>
        <dbReference type="EMBL" id="CAK0834548.1"/>
    </source>
</evidence>
<dbReference type="PANTHER" id="PTHR34793">
    <property type="entry name" value="PROTEIN THYLAKOID FORMATION 1, CHLOROPLASTIC"/>
    <property type="match status" value="1"/>
</dbReference>
<gene>
    <name evidence="3" type="ORF">PCOR1329_LOCUS31940</name>
</gene>
<keyword evidence="4" id="KW-1185">Reference proteome</keyword>
<reference evidence="3" key="1">
    <citation type="submission" date="2023-10" db="EMBL/GenBank/DDBJ databases">
        <authorList>
            <person name="Chen Y."/>
            <person name="Shah S."/>
            <person name="Dougan E. K."/>
            <person name="Thang M."/>
            <person name="Chan C."/>
        </authorList>
    </citation>
    <scope>NUCLEOTIDE SEQUENCE [LARGE SCALE GENOMIC DNA]</scope>
</reference>
<evidence type="ECO:0000313" key="4">
    <source>
        <dbReference type="Proteomes" id="UP001189429"/>
    </source>
</evidence>
<sequence>MVSLKRIKLEMPIGFDSLGRASSPAARLQTRDIWKKVDIGVLLDEYSAAVHPREVLFLRRRAARGTAAALAVACATTLAAQLGFAGSQATPGRARAAALRASPVDQINNPIKTVADTIADFYKTYPQPPLLPMYRPFVMDLMKQVHLAAVDSRFKYDAIFGLGLREAYVSLMGAYDKIGGCKEVEKIWPAFAKACSLDGKAMQEDAEAVASWAKSTSPAQVLQVLEGAEAASDPRVSTAVSNIKTSLYNQMYSIGIFKMMEYSGVAVTKDNVEEWAKALKVPPSKPATDLETYKRNMDKLQKAEEMMREVEIREKKKLAERLEEKAKALAAKAAAASAAKTDEPAAA</sequence>
<accession>A0ABN9SRE8</accession>
<protein>
    <submittedName>
        <fullName evidence="3">Uncharacterized protein</fullName>
    </submittedName>
</protein>
<evidence type="ECO:0000256" key="1">
    <source>
        <dbReference type="ARBA" id="ARBA00023054"/>
    </source>
</evidence>
<dbReference type="Pfam" id="PF11264">
    <property type="entry name" value="ThylakoidFormat"/>
    <property type="match status" value="1"/>
</dbReference>
<dbReference type="EMBL" id="CAUYUJ010012758">
    <property type="protein sequence ID" value="CAK0834548.1"/>
    <property type="molecule type" value="Genomic_DNA"/>
</dbReference>
<dbReference type="PANTHER" id="PTHR34793:SF1">
    <property type="entry name" value="PROTEIN THYLAKOID FORMATION 1, CHLOROPLASTIC"/>
    <property type="match status" value="1"/>
</dbReference>
<organism evidence="3 4">
    <name type="scientific">Prorocentrum cordatum</name>
    <dbReference type="NCBI Taxonomy" id="2364126"/>
    <lineage>
        <taxon>Eukaryota</taxon>
        <taxon>Sar</taxon>
        <taxon>Alveolata</taxon>
        <taxon>Dinophyceae</taxon>
        <taxon>Prorocentrales</taxon>
        <taxon>Prorocentraceae</taxon>
        <taxon>Prorocentrum</taxon>
    </lineage>
</organism>